<sequence>MLIRFAGAFGLVPVENFDSETGKFTPDVKQPFAPVGYSGEQQPGAPYQHTEFGQIWVSPLNILNPETAETLVSIAEGHYAENGVEEPIPAPEEEANGYAGETSDEYLPDHLFYQGNPERDEPFEDVGYRG</sequence>
<dbReference type="AlphaFoldDB" id="A0A0J7L5M2"/>
<accession>A0A0J7L5M2</accession>
<dbReference type="PaxDb" id="67767-A0A0J7L5M2"/>
<organism evidence="2 3">
    <name type="scientific">Lasius niger</name>
    <name type="common">Black garden ant</name>
    <dbReference type="NCBI Taxonomy" id="67767"/>
    <lineage>
        <taxon>Eukaryota</taxon>
        <taxon>Metazoa</taxon>
        <taxon>Ecdysozoa</taxon>
        <taxon>Arthropoda</taxon>
        <taxon>Hexapoda</taxon>
        <taxon>Insecta</taxon>
        <taxon>Pterygota</taxon>
        <taxon>Neoptera</taxon>
        <taxon>Endopterygota</taxon>
        <taxon>Hymenoptera</taxon>
        <taxon>Apocrita</taxon>
        <taxon>Aculeata</taxon>
        <taxon>Formicoidea</taxon>
        <taxon>Formicidae</taxon>
        <taxon>Formicinae</taxon>
        <taxon>Lasius</taxon>
        <taxon>Lasius</taxon>
    </lineage>
</organism>
<evidence type="ECO:0000313" key="2">
    <source>
        <dbReference type="EMBL" id="KMQ97794.1"/>
    </source>
</evidence>
<gene>
    <name evidence="2" type="ORF">RF55_1873</name>
</gene>
<comment type="caution">
    <text evidence="2">The sequence shown here is derived from an EMBL/GenBank/DDBJ whole genome shotgun (WGS) entry which is preliminary data.</text>
</comment>
<protein>
    <submittedName>
        <fullName evidence="2">Amidohydrolase 2</fullName>
    </submittedName>
</protein>
<evidence type="ECO:0000256" key="1">
    <source>
        <dbReference type="SAM" id="MobiDB-lite"/>
    </source>
</evidence>
<dbReference type="Proteomes" id="UP000036403">
    <property type="component" value="Unassembled WGS sequence"/>
</dbReference>
<feature type="region of interest" description="Disordered" evidence="1">
    <location>
        <begin position="82"/>
        <end position="130"/>
    </location>
</feature>
<name>A0A0J7L5M2_LASNI</name>
<evidence type="ECO:0000313" key="3">
    <source>
        <dbReference type="Proteomes" id="UP000036403"/>
    </source>
</evidence>
<keyword evidence="2" id="KW-0378">Hydrolase</keyword>
<dbReference type="EMBL" id="LBMM01000680">
    <property type="protein sequence ID" value="KMQ97794.1"/>
    <property type="molecule type" value="Genomic_DNA"/>
</dbReference>
<proteinExistence type="predicted"/>
<keyword evidence="3" id="KW-1185">Reference proteome</keyword>
<dbReference type="GO" id="GO:0016787">
    <property type="term" value="F:hydrolase activity"/>
    <property type="evidence" value="ECO:0007669"/>
    <property type="project" value="UniProtKB-KW"/>
</dbReference>
<reference evidence="2 3" key="1">
    <citation type="submission" date="2015-04" db="EMBL/GenBank/DDBJ databases">
        <title>Lasius niger genome sequencing.</title>
        <authorList>
            <person name="Konorov E.A."/>
            <person name="Nikitin M.A."/>
            <person name="Kirill M.V."/>
            <person name="Chang P."/>
        </authorList>
    </citation>
    <scope>NUCLEOTIDE SEQUENCE [LARGE SCALE GENOMIC DNA]</scope>
    <source>
        <tissue evidence="2">Whole</tissue>
    </source>
</reference>